<dbReference type="GO" id="GO:0003677">
    <property type="term" value="F:DNA binding"/>
    <property type="evidence" value="ECO:0007669"/>
    <property type="project" value="UniProtKB-KW"/>
</dbReference>
<dbReference type="InterPro" id="IPR028941">
    <property type="entry name" value="WHIM2_dom"/>
</dbReference>
<organism evidence="8 9">
    <name type="scientific">Rhodamnia argentea</name>
    <dbReference type="NCBI Taxonomy" id="178133"/>
    <lineage>
        <taxon>Eukaryota</taxon>
        <taxon>Viridiplantae</taxon>
        <taxon>Streptophyta</taxon>
        <taxon>Embryophyta</taxon>
        <taxon>Tracheophyta</taxon>
        <taxon>Spermatophyta</taxon>
        <taxon>Magnoliopsida</taxon>
        <taxon>eudicotyledons</taxon>
        <taxon>Gunneridae</taxon>
        <taxon>Pentapetalae</taxon>
        <taxon>rosids</taxon>
        <taxon>malvids</taxon>
        <taxon>Myrtales</taxon>
        <taxon>Myrtaceae</taxon>
        <taxon>Myrtoideae</taxon>
        <taxon>Myrteae</taxon>
        <taxon>Australasian group</taxon>
        <taxon>Rhodamnia</taxon>
    </lineage>
</organism>
<dbReference type="GeneID" id="115752448"/>
<dbReference type="InterPro" id="IPR018501">
    <property type="entry name" value="DDT_dom"/>
</dbReference>
<dbReference type="RefSeq" id="XP_048139086.1">
    <property type="nucleotide sequence ID" value="XM_048283129.1"/>
</dbReference>
<feature type="domain" description="DDT" evidence="7">
    <location>
        <begin position="355"/>
        <end position="414"/>
    </location>
</feature>
<keyword evidence="8" id="KW-1185">Reference proteome</keyword>
<dbReference type="PROSITE" id="PS50071">
    <property type="entry name" value="HOMEOBOX_2"/>
    <property type="match status" value="1"/>
</dbReference>
<dbReference type="InterPro" id="IPR001356">
    <property type="entry name" value="HD"/>
</dbReference>
<dbReference type="InterPro" id="IPR044977">
    <property type="entry name" value="RLT1-3"/>
</dbReference>
<feature type="region of interest" description="Disordered" evidence="5">
    <location>
        <begin position="153"/>
        <end position="174"/>
    </location>
</feature>
<name>A0ABM3HR58_9MYRT</name>
<dbReference type="SMART" id="SM00389">
    <property type="entry name" value="HOX"/>
    <property type="match status" value="1"/>
</dbReference>
<feature type="DNA-binding region" description="Homeobox" evidence="3">
    <location>
        <begin position="3"/>
        <end position="58"/>
    </location>
</feature>
<dbReference type="Gene3D" id="1.10.10.60">
    <property type="entry name" value="Homeodomain-like"/>
    <property type="match status" value="1"/>
</dbReference>
<evidence type="ECO:0000256" key="1">
    <source>
        <dbReference type="ARBA" id="ARBA00004123"/>
    </source>
</evidence>
<evidence type="ECO:0000313" key="10">
    <source>
        <dbReference type="RefSeq" id="XP_048139086.1"/>
    </source>
</evidence>
<gene>
    <name evidence="9 10" type="primary">LOC115752448</name>
</gene>
<dbReference type="InterPro" id="IPR009057">
    <property type="entry name" value="Homeodomain-like_sf"/>
</dbReference>
<dbReference type="CDD" id="cd00086">
    <property type="entry name" value="homeodomain"/>
    <property type="match status" value="1"/>
</dbReference>
<evidence type="ECO:0000256" key="2">
    <source>
        <dbReference type="ARBA" id="ARBA00023242"/>
    </source>
</evidence>
<feature type="domain" description="Homeobox" evidence="6">
    <location>
        <begin position="1"/>
        <end position="57"/>
    </location>
</feature>
<dbReference type="InterPro" id="IPR028942">
    <property type="entry name" value="WHIM1_dom"/>
</dbReference>
<evidence type="ECO:0000313" key="9">
    <source>
        <dbReference type="RefSeq" id="XP_048139084.1"/>
    </source>
</evidence>
<comment type="subcellular location">
    <subcellularLocation>
        <location evidence="1 3 4">Nucleus</location>
    </subcellularLocation>
</comment>
<dbReference type="PANTHER" id="PTHR36968:SF8">
    <property type="entry name" value="HOMEOBOX-DDT DOMAIN PROTEIN RLT3 ISOFORM X1"/>
    <property type="match status" value="1"/>
</dbReference>
<dbReference type="PANTHER" id="PTHR36968">
    <property type="entry name" value="HOMEOBOX-DDT DOMAIN PROTEIN RLT2"/>
    <property type="match status" value="1"/>
</dbReference>
<dbReference type="SMART" id="SM00571">
    <property type="entry name" value="DDT"/>
    <property type="match status" value="1"/>
</dbReference>
<dbReference type="Pfam" id="PF15612">
    <property type="entry name" value="WHIM1"/>
    <property type="match status" value="1"/>
</dbReference>
<dbReference type="Pfam" id="PF00046">
    <property type="entry name" value="Homeodomain"/>
    <property type="match status" value="1"/>
</dbReference>
<dbReference type="SUPFAM" id="SSF46689">
    <property type="entry name" value="Homeodomain-like"/>
    <property type="match status" value="1"/>
</dbReference>
<dbReference type="PROSITE" id="PS50827">
    <property type="entry name" value="DDT"/>
    <property type="match status" value="1"/>
</dbReference>
<protein>
    <submittedName>
        <fullName evidence="9 10">Homeobox-DDT domain protein RLT3 isoform X1</fullName>
    </submittedName>
</protein>
<evidence type="ECO:0000256" key="5">
    <source>
        <dbReference type="SAM" id="MobiDB-lite"/>
    </source>
</evidence>
<feature type="compositionally biased region" description="Polar residues" evidence="5">
    <location>
        <begin position="158"/>
        <end position="168"/>
    </location>
</feature>
<dbReference type="Pfam" id="PF15613">
    <property type="entry name" value="WSD"/>
    <property type="match status" value="1"/>
</dbReference>
<evidence type="ECO:0000259" key="7">
    <source>
        <dbReference type="PROSITE" id="PS50827"/>
    </source>
</evidence>
<sequence length="1124" mass="126198">MELKRKTPLQLQALETFYSEEKYPTQKAMKGYAASLGLTFKQVQGWFIEKRKRRKRNCEVPFGISVQDRAQSADLLPLTCGHLACTNAKRTGKPICLQDMLFSPGYILKKVFRKDGPVLGVEFDSLPTGSLLHGKAGPRNNLSCLQILREPKKRKVSTQEMTDSQDGFNSDPLKRHGIGKGLMTAWRATNPDGGDFPSGVDIVGRAGATSRVSTSKLKKSCQSKNKRQQTVAMIQRKLRDKLSRKKNPLMNKKKEVKRKPFNQDSVLKETRRVKCDLSLEGGITQELLDKFAMLVDDEELEMRELQAGPNPVSCSNHFASNGSNGCSLCKDFLAKFPPMSVKMKQPFCMQPWDSLETVKKLFKAIHFLYTYAAMLDINSFTLDEFAQAFHDKDSLLLGKIHLALLKLLLFDIETELTRGSFHHLSKSCKLLALLHSVENQDIIVDFWKKSLNPLTWTEILRQVLVAAGFGSKKGASHREAVNEEMSLMMKYGMRPGTLKGELFRLLSEQGNNGLKVSEMARASQVMGLNISSNTEELEKAICSTLSSDITLFEKISPSIYRLRINFTSKDAEHLQSDTDDSGSVENLDDDMCSSGDDSECDSGDLTVGIFKCANSHKRKNSMMIIDTEIDESHPGEVWLLGLMEGEYSDLSIEEKLNALVALIDLVRAGSSILMEPEQNSSQIVTEAVPSSVYTGCGAKIKRASSNQQNLLGSSLVHHEQRHGLSLSAETQPIDSSALLSKLHVKQISSGKLTEAEDVEIADYPHPMQSVYLGSDRRYNRYWLFLGPCNASDPGHRSFYFESSEDGHWEIIDTKEAFCSLLSVLDNRGVREALLIESLEKRKAFIFQSMSRCMVSQADVRSGILSDMSERDSVREASSSPISDVDNGTSLIASGDSFPLCSAITIEVGKKGEELKQRWSRLKAVDSWIWNSFYLALNAVRHKRKSYHDSLNKCERCHDLYWRDEKHCKICHTTFELDFDLEEKYAIHAATCREKEETDTFPKHRVLSSQLQSIKAAIHAIESAMPEDALIGAWTKSAHRLWVKRLRRTSSLTELLQVLADFVSAINRDWLRQCNTVPGCNLSGEEIVAYFPIIPHTTSAVALWLVKMDMLVAPYLETLRSSENH</sequence>
<reference evidence="9 10" key="1">
    <citation type="submission" date="2025-05" db="UniProtKB">
        <authorList>
            <consortium name="RefSeq"/>
        </authorList>
    </citation>
    <scope>IDENTIFICATION</scope>
    <source>
        <tissue evidence="9 10">Leaf</tissue>
    </source>
</reference>
<keyword evidence="3 4" id="KW-0238">DNA-binding</keyword>
<keyword evidence="2 3" id="KW-0539">Nucleus</keyword>
<dbReference type="Proteomes" id="UP000827889">
    <property type="component" value="Chromosome 7"/>
</dbReference>
<evidence type="ECO:0000256" key="3">
    <source>
        <dbReference type="PROSITE-ProRule" id="PRU00108"/>
    </source>
</evidence>
<evidence type="ECO:0000259" key="6">
    <source>
        <dbReference type="PROSITE" id="PS50071"/>
    </source>
</evidence>
<dbReference type="RefSeq" id="XP_048139084.1">
    <property type="nucleotide sequence ID" value="XM_048283127.1"/>
</dbReference>
<dbReference type="Pfam" id="PF02791">
    <property type="entry name" value="DDT"/>
    <property type="match status" value="1"/>
</dbReference>
<keyword evidence="3 4" id="KW-0371">Homeobox</keyword>
<proteinExistence type="predicted"/>
<evidence type="ECO:0000256" key="4">
    <source>
        <dbReference type="RuleBase" id="RU000682"/>
    </source>
</evidence>
<accession>A0ABM3HR58</accession>
<evidence type="ECO:0000313" key="8">
    <source>
        <dbReference type="Proteomes" id="UP000827889"/>
    </source>
</evidence>